<dbReference type="InterPro" id="IPR044911">
    <property type="entry name" value="V-type_ATPase_csu/dsu_dom_3"/>
</dbReference>
<name>A0A133ZE47_9FIRM</name>
<dbReference type="RefSeq" id="WP_060932065.1">
    <property type="nucleotide sequence ID" value="NZ_KQ959847.1"/>
</dbReference>
<keyword evidence="2" id="KW-0406">Ion transport</keyword>
<keyword evidence="1" id="KW-0813">Transport</keyword>
<dbReference type="PANTHER" id="PTHR38682:SF1">
    <property type="entry name" value="V-TYPE ATP SYNTHASE SUBUNIT C"/>
    <property type="match status" value="1"/>
</dbReference>
<comment type="caution">
    <text evidence="3">The sequence shown here is derived from an EMBL/GenBank/DDBJ whole genome shotgun (WGS) entry which is preliminary data.</text>
</comment>
<evidence type="ECO:0000313" key="3">
    <source>
        <dbReference type="EMBL" id="KXB53705.1"/>
    </source>
</evidence>
<dbReference type="STRING" id="467210.HMPREF1866_02502"/>
<gene>
    <name evidence="3" type="ORF">HMPREF1866_02502</name>
</gene>
<keyword evidence="4" id="KW-1185">Reference proteome</keyword>
<dbReference type="OrthoDB" id="9816136at2"/>
<protein>
    <submittedName>
        <fullName evidence="3">ATP synthase, subunit C</fullName>
    </submittedName>
</protein>
<dbReference type="EMBL" id="LSDA01000139">
    <property type="protein sequence ID" value="KXB53705.1"/>
    <property type="molecule type" value="Genomic_DNA"/>
</dbReference>
<dbReference type="InterPro" id="IPR002843">
    <property type="entry name" value="ATPase_V0-cplx_csu/dsu"/>
</dbReference>
<dbReference type="AlphaFoldDB" id="A0A133ZE47"/>
<dbReference type="PATRIC" id="fig|467210.3.peg.2477"/>
<dbReference type="Pfam" id="PF01992">
    <property type="entry name" value="vATP-synt_AC39"/>
    <property type="match status" value="1"/>
</dbReference>
<evidence type="ECO:0000256" key="2">
    <source>
        <dbReference type="ARBA" id="ARBA00023065"/>
    </source>
</evidence>
<organism evidence="3 4">
    <name type="scientific">Lachnoanaerobaculum saburreum</name>
    <dbReference type="NCBI Taxonomy" id="467210"/>
    <lineage>
        <taxon>Bacteria</taxon>
        <taxon>Bacillati</taxon>
        <taxon>Bacillota</taxon>
        <taxon>Clostridia</taxon>
        <taxon>Lachnospirales</taxon>
        <taxon>Lachnospiraceae</taxon>
        <taxon>Lachnoanaerobaculum</taxon>
    </lineage>
</organism>
<dbReference type="Gene3D" id="1.10.132.50">
    <property type="entry name" value="ATP synthase (C/AC39) subunit, domain 3"/>
    <property type="match status" value="3"/>
</dbReference>
<dbReference type="PANTHER" id="PTHR38682">
    <property type="entry name" value="V-TYPE ATP SYNTHASE SUBUNIT C"/>
    <property type="match status" value="1"/>
</dbReference>
<accession>A0A133ZE47</accession>
<sequence>MGNLFKYASLTTKIRAMSGDLISIDGFKSLCECDSISSAMNELMKYKYYKDAFKNVDVSTLHREDIEQILMLSSLEEFMGLYKFTSGTPRKYLNLVSMYNEMYVLKRILRDILSNRPKSLNLKFYAKHIGAHMDFNIDDLLAANDIPQFIETLKNTEYYNCLNEVYSKGGQTIFEYGLALDTYYFDICFKFAAKELKGTESKDVLSILGTRCDFLNMQWIYRIKKYYNVKSADLYATLIPHYYKLSVDEIKQMAESEDVAAFFEIFEKTYYGKLESRLFKNKPGLEEIFMSSLEYLYTQNKKKDPYSLATLSYYLYARELEISRVTKIIESIRYSLPAEDIITTILKLETRRSFA</sequence>
<dbReference type="SUPFAM" id="SSF103486">
    <property type="entry name" value="V-type ATP synthase subunit C"/>
    <property type="match status" value="1"/>
</dbReference>
<proteinExistence type="predicted"/>
<dbReference type="Proteomes" id="UP000070394">
    <property type="component" value="Unassembled WGS sequence"/>
</dbReference>
<dbReference type="GO" id="GO:0046961">
    <property type="term" value="F:proton-transporting ATPase activity, rotational mechanism"/>
    <property type="evidence" value="ECO:0007669"/>
    <property type="project" value="InterPro"/>
</dbReference>
<dbReference type="InterPro" id="IPR036079">
    <property type="entry name" value="ATPase_csu/dsu_sf"/>
</dbReference>
<reference evidence="4" key="1">
    <citation type="submission" date="2016-01" db="EMBL/GenBank/DDBJ databases">
        <authorList>
            <person name="Mitreva M."/>
            <person name="Pepin K.H."/>
            <person name="Mihindukulasuriya K.A."/>
            <person name="Fulton R."/>
            <person name="Fronick C."/>
            <person name="O'Laughlin M."/>
            <person name="Miner T."/>
            <person name="Herter B."/>
            <person name="Rosa B.A."/>
            <person name="Cordes M."/>
            <person name="Tomlinson C."/>
            <person name="Wollam A."/>
            <person name="Palsikar V.B."/>
            <person name="Mardis E.R."/>
            <person name="Wilson R.K."/>
        </authorList>
    </citation>
    <scope>NUCLEOTIDE SEQUENCE [LARGE SCALE GENOMIC DNA]</scope>
    <source>
        <strain evidence="4">DNF00896</strain>
    </source>
</reference>
<dbReference type="InterPro" id="IPR050873">
    <property type="entry name" value="V-ATPase_V0D/AC39_subunit"/>
</dbReference>
<evidence type="ECO:0000256" key="1">
    <source>
        <dbReference type="ARBA" id="ARBA00022448"/>
    </source>
</evidence>
<evidence type="ECO:0000313" key="4">
    <source>
        <dbReference type="Proteomes" id="UP000070394"/>
    </source>
</evidence>